<name>A0A9D4VGL1_PEA</name>
<accession>A0A9D4VGL1</accession>
<evidence type="ECO:0000256" key="1">
    <source>
        <dbReference type="SAM" id="Phobius"/>
    </source>
</evidence>
<dbReference type="Proteomes" id="UP001058974">
    <property type="component" value="Chromosome 7"/>
</dbReference>
<organism evidence="2 3">
    <name type="scientific">Pisum sativum</name>
    <name type="common">Garden pea</name>
    <name type="synonym">Lathyrus oleraceus</name>
    <dbReference type="NCBI Taxonomy" id="3888"/>
    <lineage>
        <taxon>Eukaryota</taxon>
        <taxon>Viridiplantae</taxon>
        <taxon>Streptophyta</taxon>
        <taxon>Embryophyta</taxon>
        <taxon>Tracheophyta</taxon>
        <taxon>Spermatophyta</taxon>
        <taxon>Magnoliopsida</taxon>
        <taxon>eudicotyledons</taxon>
        <taxon>Gunneridae</taxon>
        <taxon>Pentapetalae</taxon>
        <taxon>rosids</taxon>
        <taxon>fabids</taxon>
        <taxon>Fabales</taxon>
        <taxon>Fabaceae</taxon>
        <taxon>Papilionoideae</taxon>
        <taxon>50 kb inversion clade</taxon>
        <taxon>NPAAA clade</taxon>
        <taxon>Hologalegina</taxon>
        <taxon>IRL clade</taxon>
        <taxon>Fabeae</taxon>
        <taxon>Lathyrus</taxon>
    </lineage>
</organism>
<sequence length="79" mass="9051">MDNEKWEELDLRATSTIHIHLAKNILVNVLGTLSGKELWEKLEGSRRFFHIAIVVSVFISLVLAHPHRIEKVLGFSCWG</sequence>
<protein>
    <submittedName>
        <fullName evidence="2">Uncharacterized protein</fullName>
    </submittedName>
</protein>
<keyword evidence="1" id="KW-1133">Transmembrane helix</keyword>
<dbReference type="AlphaFoldDB" id="A0A9D4VGL1"/>
<dbReference type="EMBL" id="JAMSHJ010000007">
    <property type="protein sequence ID" value="KAI5382967.1"/>
    <property type="molecule type" value="Genomic_DNA"/>
</dbReference>
<dbReference type="Gramene" id="Psat07G0039200-T1">
    <property type="protein sequence ID" value="KAI5382967.1"/>
    <property type="gene ID" value="KIW84_070392"/>
</dbReference>
<keyword evidence="1" id="KW-0472">Membrane</keyword>
<comment type="caution">
    <text evidence="2">The sequence shown here is derived from an EMBL/GenBank/DDBJ whole genome shotgun (WGS) entry which is preliminary data.</text>
</comment>
<gene>
    <name evidence="2" type="ORF">KIW84_070392</name>
</gene>
<reference evidence="2 3" key="1">
    <citation type="journal article" date="2022" name="Nat. Genet.">
        <title>Improved pea reference genome and pan-genome highlight genomic features and evolutionary characteristics.</title>
        <authorList>
            <person name="Yang T."/>
            <person name="Liu R."/>
            <person name="Luo Y."/>
            <person name="Hu S."/>
            <person name="Wang D."/>
            <person name="Wang C."/>
            <person name="Pandey M.K."/>
            <person name="Ge S."/>
            <person name="Xu Q."/>
            <person name="Li N."/>
            <person name="Li G."/>
            <person name="Huang Y."/>
            <person name="Saxena R.K."/>
            <person name="Ji Y."/>
            <person name="Li M."/>
            <person name="Yan X."/>
            <person name="He Y."/>
            <person name="Liu Y."/>
            <person name="Wang X."/>
            <person name="Xiang C."/>
            <person name="Varshney R.K."/>
            <person name="Ding H."/>
            <person name="Gao S."/>
            <person name="Zong X."/>
        </authorList>
    </citation>
    <scope>NUCLEOTIDE SEQUENCE [LARGE SCALE GENOMIC DNA]</scope>
    <source>
        <strain evidence="2 3">cv. Zhongwan 6</strain>
    </source>
</reference>
<keyword evidence="1" id="KW-0812">Transmembrane</keyword>
<evidence type="ECO:0000313" key="2">
    <source>
        <dbReference type="EMBL" id="KAI5382967.1"/>
    </source>
</evidence>
<proteinExistence type="predicted"/>
<feature type="transmembrane region" description="Helical" evidence="1">
    <location>
        <begin position="48"/>
        <end position="64"/>
    </location>
</feature>
<evidence type="ECO:0000313" key="3">
    <source>
        <dbReference type="Proteomes" id="UP001058974"/>
    </source>
</evidence>
<keyword evidence="3" id="KW-1185">Reference proteome</keyword>